<organism evidence="9 10">
    <name type="scientific">Mycena indigotica</name>
    <dbReference type="NCBI Taxonomy" id="2126181"/>
    <lineage>
        <taxon>Eukaryota</taxon>
        <taxon>Fungi</taxon>
        <taxon>Dikarya</taxon>
        <taxon>Basidiomycota</taxon>
        <taxon>Agaricomycotina</taxon>
        <taxon>Agaricomycetes</taxon>
        <taxon>Agaricomycetidae</taxon>
        <taxon>Agaricales</taxon>
        <taxon>Marasmiineae</taxon>
        <taxon>Mycenaceae</taxon>
        <taxon>Mycena</taxon>
    </lineage>
</organism>
<keyword evidence="5" id="KW-0479">Metal-binding</keyword>
<gene>
    <name evidence="9" type="ORF">MIND_01269900</name>
</gene>
<keyword evidence="6" id="KW-0378">Hydrolase</keyword>
<comment type="subcellular location">
    <subcellularLocation>
        <location evidence="2">Nucleus</location>
    </subcellularLocation>
</comment>
<sequence>MPALPLRKRLLHSILKYAKHVQALRQWVLELQDDHMSSVESFIAVDEFDLEPSNQRQSDLSSLSSVSSISCRFPWSQLFDGVADAQDELYLKNLAQIREHIVYLENTRVLNPNIIHKLSQLYLVLELYKKDDEKCFRHNLRVSPETFDEILKRIQDHHVFVSEGPHDQFPIDKQLVIALFWFGHFGNAASVESVGQWAGVALHDEYIRWPSAAEKEAAKEWVEAASCAAWRDGWLLVDGTLVPLSDKPGFHGEAYFDRKSNYSLNIQLITLPNLRIIDYVIGHTGSCHDSTAFAGSCVYRHHATLLTGREWIWADSVYPIEAWCVTPFKKPASLLQDNKTFNFWVSHVRIRSEHAVGYLKGRWQSLRGLRQQIKNAVDHQ</sequence>
<dbReference type="AlphaFoldDB" id="A0A8H6S201"/>
<dbReference type="OrthoDB" id="2641813at2759"/>
<protein>
    <submittedName>
        <fullName evidence="9">DDE Tnp4 domain-containing protein</fullName>
    </submittedName>
</protein>
<dbReference type="Proteomes" id="UP000636479">
    <property type="component" value="Unassembled WGS sequence"/>
</dbReference>
<evidence type="ECO:0000256" key="4">
    <source>
        <dbReference type="ARBA" id="ARBA00022722"/>
    </source>
</evidence>
<reference evidence="9" key="1">
    <citation type="submission" date="2020-05" db="EMBL/GenBank/DDBJ databases">
        <title>Mycena genomes resolve the evolution of fungal bioluminescence.</title>
        <authorList>
            <person name="Tsai I.J."/>
        </authorList>
    </citation>
    <scope>NUCLEOTIDE SEQUENCE</scope>
    <source>
        <strain evidence="9">171206Taipei</strain>
    </source>
</reference>
<evidence type="ECO:0000256" key="7">
    <source>
        <dbReference type="ARBA" id="ARBA00023242"/>
    </source>
</evidence>
<keyword evidence="4" id="KW-0540">Nuclease</keyword>
<accession>A0A8H6S201</accession>
<dbReference type="EMBL" id="JACAZF010000013">
    <property type="protein sequence ID" value="KAF7291261.1"/>
    <property type="molecule type" value="Genomic_DNA"/>
</dbReference>
<dbReference type="Pfam" id="PF13359">
    <property type="entry name" value="DDE_Tnp_4"/>
    <property type="match status" value="1"/>
</dbReference>
<dbReference type="GO" id="GO:0005634">
    <property type="term" value="C:nucleus"/>
    <property type="evidence" value="ECO:0007669"/>
    <property type="project" value="UniProtKB-SubCell"/>
</dbReference>
<proteinExistence type="inferred from homology"/>
<evidence type="ECO:0000313" key="10">
    <source>
        <dbReference type="Proteomes" id="UP000636479"/>
    </source>
</evidence>
<name>A0A8H6S201_9AGAR</name>
<dbReference type="PANTHER" id="PTHR22930">
    <property type="match status" value="1"/>
</dbReference>
<feature type="domain" description="DDE Tnp4" evidence="8">
    <location>
        <begin position="237"/>
        <end position="372"/>
    </location>
</feature>
<comment type="caution">
    <text evidence="9">The sequence shown here is derived from an EMBL/GenBank/DDBJ whole genome shotgun (WGS) entry which is preliminary data.</text>
</comment>
<comment type="similarity">
    <text evidence="3">Belongs to the HARBI1 family.</text>
</comment>
<keyword evidence="7" id="KW-0539">Nucleus</keyword>
<evidence type="ECO:0000259" key="8">
    <source>
        <dbReference type="Pfam" id="PF13359"/>
    </source>
</evidence>
<dbReference type="GO" id="GO:0004518">
    <property type="term" value="F:nuclease activity"/>
    <property type="evidence" value="ECO:0007669"/>
    <property type="project" value="UniProtKB-KW"/>
</dbReference>
<dbReference type="InterPro" id="IPR027806">
    <property type="entry name" value="HARBI1_dom"/>
</dbReference>
<dbReference type="GeneID" id="59351693"/>
<dbReference type="PANTHER" id="PTHR22930:SF85">
    <property type="entry name" value="GH03217P-RELATED"/>
    <property type="match status" value="1"/>
</dbReference>
<evidence type="ECO:0000256" key="5">
    <source>
        <dbReference type="ARBA" id="ARBA00022723"/>
    </source>
</evidence>
<dbReference type="InterPro" id="IPR045249">
    <property type="entry name" value="HARBI1-like"/>
</dbReference>
<keyword evidence="10" id="KW-1185">Reference proteome</keyword>
<evidence type="ECO:0000256" key="3">
    <source>
        <dbReference type="ARBA" id="ARBA00006958"/>
    </source>
</evidence>
<dbReference type="GO" id="GO:0016787">
    <property type="term" value="F:hydrolase activity"/>
    <property type="evidence" value="ECO:0007669"/>
    <property type="project" value="UniProtKB-KW"/>
</dbReference>
<evidence type="ECO:0000313" key="9">
    <source>
        <dbReference type="EMBL" id="KAF7291261.1"/>
    </source>
</evidence>
<dbReference type="RefSeq" id="XP_037214383.1">
    <property type="nucleotide sequence ID" value="XM_037369177.1"/>
</dbReference>
<evidence type="ECO:0000256" key="6">
    <source>
        <dbReference type="ARBA" id="ARBA00022801"/>
    </source>
</evidence>
<evidence type="ECO:0000256" key="2">
    <source>
        <dbReference type="ARBA" id="ARBA00004123"/>
    </source>
</evidence>
<comment type="cofactor">
    <cofactor evidence="1">
        <name>a divalent metal cation</name>
        <dbReference type="ChEBI" id="CHEBI:60240"/>
    </cofactor>
</comment>
<evidence type="ECO:0000256" key="1">
    <source>
        <dbReference type="ARBA" id="ARBA00001968"/>
    </source>
</evidence>
<dbReference type="GO" id="GO:0046872">
    <property type="term" value="F:metal ion binding"/>
    <property type="evidence" value="ECO:0007669"/>
    <property type="project" value="UniProtKB-KW"/>
</dbReference>